<dbReference type="RefSeq" id="WP_183416921.1">
    <property type="nucleotide sequence ID" value="NZ_JACHXA010000006.1"/>
</dbReference>
<keyword evidence="6" id="KW-1185">Reference proteome</keyword>
<dbReference type="GO" id="GO:0035269">
    <property type="term" value="P:protein O-linked glycosylation via mannose"/>
    <property type="evidence" value="ECO:0007669"/>
    <property type="project" value="TreeGrafter"/>
</dbReference>
<proteinExistence type="predicted"/>
<dbReference type="Proteomes" id="UP000581135">
    <property type="component" value="Unassembled WGS sequence"/>
</dbReference>
<keyword evidence="2 3" id="KW-0802">TPR repeat</keyword>
<comment type="caution">
    <text evidence="5">The sequence shown here is derived from an EMBL/GenBank/DDBJ whole genome shotgun (WGS) entry which is preliminary data.</text>
</comment>
<reference evidence="5 6" key="1">
    <citation type="submission" date="2020-08" db="EMBL/GenBank/DDBJ databases">
        <title>Genomic Encyclopedia of Type Strains, Phase III (KMG-III): the genomes of soil and plant-associated and newly described type strains.</title>
        <authorList>
            <person name="Whitman W."/>
        </authorList>
    </citation>
    <scope>NUCLEOTIDE SEQUENCE [LARGE SCALE GENOMIC DNA]</scope>
    <source>
        <strain evidence="5 6">CECT 8803</strain>
    </source>
</reference>
<feature type="compositionally biased region" description="Polar residues" evidence="4">
    <location>
        <begin position="541"/>
        <end position="552"/>
    </location>
</feature>
<dbReference type="EMBL" id="JACHXA010000006">
    <property type="protein sequence ID" value="MBB3066108.1"/>
    <property type="molecule type" value="Genomic_DNA"/>
</dbReference>
<gene>
    <name evidence="5" type="ORF">FHR98_002411</name>
</gene>
<sequence length="563" mass="63360">MKTLFLHIGLHKTGTTTVQQTFQAASHLFRRQGLDFIPIGRHIGGAQHNLAWEIAGLPGFDAALGTWDDAVAYMEASQHRYFLISAEDLSGISPAAISQLKTKLERFDVRVIATLRNQVDYLESLYNETGKMFCREDRPAFIERALGTMESILDFNLLHANWSNAFGAANLRFLVFENLKGDLFGNFCEASGIAAVIDIPDYRKSSMNLSTSAAFLEANRLFSNAAAPWTSMETYNEELVDVLNTAALELGWVKGRDPFFTLAERRLVHSRFLAVNRVFSEQVTPLSEDYFAEPESGANPTGVTAAEIAQLAMRALIIQRQELARDQAAFHRAARRFEEAEAIAEKALKLEPERPLLYQSLSAVLVNQGRLEEAEAHARRIVELAPESAQSYRSLGYVLKTREKWSEAENALRRAIKMDGSLNILPYLWLSEVRQAVGDAEEALALLNEAVEIVPNDPAVLLRKADLQESLCRFKKAEESFRQATASQLNPERAHYSFSLFLERRKRFRAALKEAKAACLLRPDSKAYNALRVRLQEKVKQLSQTKRSQGPDQQDHRNRNADN</sequence>
<dbReference type="AlphaFoldDB" id="A0A839SUW1"/>
<feature type="region of interest" description="Disordered" evidence="4">
    <location>
        <begin position="541"/>
        <end position="563"/>
    </location>
</feature>
<keyword evidence="1" id="KW-0677">Repeat</keyword>
<name>A0A839SUW1_9PROT</name>
<dbReference type="PANTHER" id="PTHR44227:SF3">
    <property type="entry name" value="PROTEIN O-MANNOSYL-TRANSFERASE TMTC4"/>
    <property type="match status" value="1"/>
</dbReference>
<dbReference type="Pfam" id="PF14559">
    <property type="entry name" value="TPR_19"/>
    <property type="match status" value="2"/>
</dbReference>
<evidence type="ECO:0000256" key="4">
    <source>
        <dbReference type="SAM" id="MobiDB-lite"/>
    </source>
</evidence>
<evidence type="ECO:0000256" key="2">
    <source>
        <dbReference type="ARBA" id="ARBA00022803"/>
    </source>
</evidence>
<dbReference type="Gene3D" id="3.40.50.300">
    <property type="entry name" value="P-loop containing nucleotide triphosphate hydrolases"/>
    <property type="match status" value="1"/>
</dbReference>
<feature type="repeat" description="TPR" evidence="3">
    <location>
        <begin position="355"/>
        <end position="388"/>
    </location>
</feature>
<evidence type="ECO:0000313" key="6">
    <source>
        <dbReference type="Proteomes" id="UP000581135"/>
    </source>
</evidence>
<evidence type="ECO:0000256" key="3">
    <source>
        <dbReference type="PROSITE-ProRule" id="PRU00339"/>
    </source>
</evidence>
<dbReference type="InterPro" id="IPR019734">
    <property type="entry name" value="TPR_rpt"/>
</dbReference>
<dbReference type="InterPro" id="IPR027417">
    <property type="entry name" value="P-loop_NTPase"/>
</dbReference>
<organism evidence="5 6">
    <name type="scientific">Limibacillus halophilus</name>
    <dbReference type="NCBI Taxonomy" id="1579333"/>
    <lineage>
        <taxon>Bacteria</taxon>
        <taxon>Pseudomonadati</taxon>
        <taxon>Pseudomonadota</taxon>
        <taxon>Alphaproteobacteria</taxon>
        <taxon>Rhodospirillales</taxon>
        <taxon>Rhodovibrionaceae</taxon>
        <taxon>Limibacillus</taxon>
    </lineage>
</organism>
<dbReference type="SMART" id="SM00028">
    <property type="entry name" value="TPR"/>
    <property type="match status" value="6"/>
</dbReference>
<feature type="repeat" description="TPR" evidence="3">
    <location>
        <begin position="389"/>
        <end position="422"/>
    </location>
</feature>
<evidence type="ECO:0000256" key="1">
    <source>
        <dbReference type="ARBA" id="ARBA00022737"/>
    </source>
</evidence>
<evidence type="ECO:0000313" key="5">
    <source>
        <dbReference type="EMBL" id="MBB3066108.1"/>
    </source>
</evidence>
<dbReference type="PROSITE" id="PS50005">
    <property type="entry name" value="TPR"/>
    <property type="match status" value="3"/>
</dbReference>
<dbReference type="GO" id="GO:0000030">
    <property type="term" value="F:mannosyltransferase activity"/>
    <property type="evidence" value="ECO:0007669"/>
    <property type="project" value="TreeGrafter"/>
</dbReference>
<feature type="repeat" description="TPR" evidence="3">
    <location>
        <begin position="424"/>
        <end position="457"/>
    </location>
</feature>
<protein>
    <submittedName>
        <fullName evidence="5">Tetratricopeptide (TPR) repeat protein</fullName>
    </submittedName>
</protein>
<dbReference type="SUPFAM" id="SSF48452">
    <property type="entry name" value="TPR-like"/>
    <property type="match status" value="1"/>
</dbReference>
<dbReference type="GO" id="GO:0030968">
    <property type="term" value="P:endoplasmic reticulum unfolded protein response"/>
    <property type="evidence" value="ECO:0007669"/>
    <property type="project" value="TreeGrafter"/>
</dbReference>
<dbReference type="SUPFAM" id="SSF52540">
    <property type="entry name" value="P-loop containing nucleoside triphosphate hydrolases"/>
    <property type="match status" value="1"/>
</dbReference>
<dbReference type="InterPro" id="IPR011990">
    <property type="entry name" value="TPR-like_helical_dom_sf"/>
</dbReference>
<dbReference type="Gene3D" id="1.25.40.10">
    <property type="entry name" value="Tetratricopeptide repeat domain"/>
    <property type="match status" value="1"/>
</dbReference>
<accession>A0A839SUW1</accession>
<feature type="compositionally biased region" description="Basic and acidic residues" evidence="4">
    <location>
        <begin position="553"/>
        <end position="563"/>
    </location>
</feature>
<dbReference type="InterPro" id="IPR052346">
    <property type="entry name" value="O-mannosyl-transferase_TMTC"/>
</dbReference>
<dbReference type="PANTHER" id="PTHR44227">
    <property type="match status" value="1"/>
</dbReference>